<comment type="caution">
    <text evidence="9">The sequence shown here is derived from an EMBL/GenBank/DDBJ whole genome shotgun (WGS) entry which is preliminary data.</text>
</comment>
<gene>
    <name evidence="9" type="ORF">PEX2_001930</name>
</gene>
<keyword evidence="5 7" id="KW-0408">Iron</keyword>
<evidence type="ECO:0000256" key="3">
    <source>
        <dbReference type="ARBA" id="ARBA00022723"/>
    </source>
</evidence>
<dbReference type="GO" id="GO:0043386">
    <property type="term" value="P:mycotoxin biosynthetic process"/>
    <property type="evidence" value="ECO:0007669"/>
    <property type="project" value="UniProtKB-ARBA"/>
</dbReference>
<dbReference type="Pfam" id="PF00067">
    <property type="entry name" value="p450"/>
    <property type="match status" value="1"/>
</dbReference>
<dbReference type="GO" id="GO:0004497">
    <property type="term" value="F:monooxygenase activity"/>
    <property type="evidence" value="ECO:0007669"/>
    <property type="project" value="UniProtKB-KW"/>
</dbReference>
<organism evidence="9 10">
    <name type="scientific">Penicillium expansum</name>
    <name type="common">Blue mold rot fungus</name>
    <dbReference type="NCBI Taxonomy" id="27334"/>
    <lineage>
        <taxon>Eukaryota</taxon>
        <taxon>Fungi</taxon>
        <taxon>Dikarya</taxon>
        <taxon>Ascomycota</taxon>
        <taxon>Pezizomycotina</taxon>
        <taxon>Eurotiomycetes</taxon>
        <taxon>Eurotiomycetidae</taxon>
        <taxon>Eurotiales</taxon>
        <taxon>Aspergillaceae</taxon>
        <taxon>Penicillium</taxon>
    </lineage>
</organism>
<evidence type="ECO:0000256" key="1">
    <source>
        <dbReference type="ARBA" id="ARBA00001971"/>
    </source>
</evidence>
<protein>
    <submittedName>
        <fullName evidence="9">Cytochrome P450</fullName>
    </submittedName>
</protein>
<dbReference type="GO" id="GO:0016705">
    <property type="term" value="F:oxidoreductase activity, acting on paired donors, with incorporation or reduction of molecular oxygen"/>
    <property type="evidence" value="ECO:0007669"/>
    <property type="project" value="InterPro"/>
</dbReference>
<dbReference type="PANTHER" id="PTHR46206:SF6">
    <property type="entry name" value="CYTOCHROME P450 MONOOXYGENASE AN1598-RELATED"/>
    <property type="match status" value="1"/>
</dbReference>
<dbReference type="OrthoDB" id="1844152at2759"/>
<dbReference type="PhylomeDB" id="A0A0A2KLD9"/>
<evidence type="ECO:0000256" key="4">
    <source>
        <dbReference type="ARBA" id="ARBA00023002"/>
    </source>
</evidence>
<evidence type="ECO:0000256" key="8">
    <source>
        <dbReference type="SAM" id="SignalP"/>
    </source>
</evidence>
<dbReference type="Proteomes" id="UP000030143">
    <property type="component" value="Unassembled WGS sequence"/>
</dbReference>
<sequence>MGTVLILAVAVLTAWLIKVKLASSPKLNMPYLSFDGDNSPMRYLSDTTSLLDKGYSQYLKKGIPFSMRDPANPKQPQVLLPMKYLAEVRNAPQSQLSFPLFSTQAFLLKAIHGPEQTDEAAHMARLDLNRALNNLLEPMNEECIAGMKKVVPPCADWTPTAPYHFIVYMVARITARVLVGAELSGNDEWVGQSVETTMNVMNASQSVRAKYHPWTRWLAQYFEEPTKLVIKNRKRAVELLRPVLNARKAALDSQFKGEKSKYNDGVQWLLEEYRGLGKDLTAEKLAQDELFLTIASTHSSSATLLSTLYDLMDSPESLNDIREEISQMQLLNPTVNRQALNGLHVLDSFLKESQRIHSLSLVTMQRSAVSGFTFRDGLHLPANTRIAFPNQHLNWDNDVNENAKKFDAKRWVRKREEIDPNKFHFGSVSDDSINFGNGFHACPGRFLAQQVLKLVFINLLQNYEFKWQEEDGKRPPNFTNEFALTPNPTVPILIRERKH</sequence>
<evidence type="ECO:0000313" key="10">
    <source>
        <dbReference type="Proteomes" id="UP000030143"/>
    </source>
</evidence>
<evidence type="ECO:0000256" key="5">
    <source>
        <dbReference type="ARBA" id="ARBA00023004"/>
    </source>
</evidence>
<dbReference type="PANTHER" id="PTHR46206">
    <property type="entry name" value="CYTOCHROME P450"/>
    <property type="match status" value="1"/>
</dbReference>
<evidence type="ECO:0000256" key="2">
    <source>
        <dbReference type="ARBA" id="ARBA00010617"/>
    </source>
</evidence>
<evidence type="ECO:0000313" key="9">
    <source>
        <dbReference type="EMBL" id="KGO57219.1"/>
    </source>
</evidence>
<dbReference type="InterPro" id="IPR002403">
    <property type="entry name" value="Cyt_P450_E_grp-IV"/>
</dbReference>
<proteinExistence type="inferred from homology"/>
<dbReference type="EMBL" id="JQFZ01000152">
    <property type="protein sequence ID" value="KGO57219.1"/>
    <property type="molecule type" value="Genomic_DNA"/>
</dbReference>
<dbReference type="Gene3D" id="1.10.630.10">
    <property type="entry name" value="Cytochrome P450"/>
    <property type="match status" value="1"/>
</dbReference>
<dbReference type="PRINTS" id="PR00465">
    <property type="entry name" value="EP450IV"/>
</dbReference>
<dbReference type="RefSeq" id="XP_016598907.1">
    <property type="nucleotide sequence ID" value="XM_016737471.1"/>
</dbReference>
<dbReference type="InterPro" id="IPR036396">
    <property type="entry name" value="Cyt_P450_sf"/>
</dbReference>
<dbReference type="CDD" id="cd11041">
    <property type="entry name" value="CYP503A1-like"/>
    <property type="match status" value="1"/>
</dbReference>
<keyword evidence="3 7" id="KW-0479">Metal-binding</keyword>
<keyword evidence="10" id="KW-1185">Reference proteome</keyword>
<keyword evidence="8" id="KW-0732">Signal</keyword>
<dbReference type="STRING" id="27334.A0A0A2KLD9"/>
<dbReference type="GO" id="GO:0020037">
    <property type="term" value="F:heme binding"/>
    <property type="evidence" value="ECO:0007669"/>
    <property type="project" value="InterPro"/>
</dbReference>
<name>A0A0A2KLD9_PENEN</name>
<dbReference type="GO" id="GO:0005506">
    <property type="term" value="F:iron ion binding"/>
    <property type="evidence" value="ECO:0007669"/>
    <property type="project" value="InterPro"/>
</dbReference>
<keyword evidence="7" id="KW-0349">Heme</keyword>
<dbReference type="HOGENOM" id="CLU_022195_0_0_1"/>
<dbReference type="InterPro" id="IPR001128">
    <property type="entry name" value="Cyt_P450"/>
</dbReference>
<feature type="signal peptide" evidence="8">
    <location>
        <begin position="1"/>
        <end position="22"/>
    </location>
</feature>
<dbReference type="VEuPathDB" id="FungiDB:PEXP_073960"/>
<feature type="chain" id="PRO_5009752869" evidence="8">
    <location>
        <begin position="23"/>
        <end position="499"/>
    </location>
</feature>
<evidence type="ECO:0000256" key="6">
    <source>
        <dbReference type="ARBA" id="ARBA00023033"/>
    </source>
</evidence>
<dbReference type="AlphaFoldDB" id="A0A0A2KLD9"/>
<evidence type="ECO:0000256" key="7">
    <source>
        <dbReference type="PIRSR" id="PIRSR602403-1"/>
    </source>
</evidence>
<keyword evidence="6" id="KW-0503">Monooxygenase</keyword>
<comment type="cofactor">
    <cofactor evidence="1 7">
        <name>heme</name>
        <dbReference type="ChEBI" id="CHEBI:30413"/>
    </cofactor>
</comment>
<reference evidence="9 10" key="1">
    <citation type="journal article" date="2015" name="Mol. Plant Microbe Interact.">
        <title>Genome, transcriptome, and functional analyses of Penicillium expansum provide new insights into secondary metabolism and pathogenicity.</title>
        <authorList>
            <person name="Ballester A.R."/>
            <person name="Marcet-Houben M."/>
            <person name="Levin E."/>
            <person name="Sela N."/>
            <person name="Selma-Lazaro C."/>
            <person name="Carmona L."/>
            <person name="Wisniewski M."/>
            <person name="Droby S."/>
            <person name="Gonzalez-Candelas L."/>
            <person name="Gabaldon T."/>
        </authorList>
    </citation>
    <scope>NUCLEOTIDE SEQUENCE [LARGE SCALE GENOMIC DNA]</scope>
    <source>
        <strain evidence="9 10">MD-8</strain>
    </source>
</reference>
<keyword evidence="4" id="KW-0560">Oxidoreductase</keyword>
<dbReference type="SUPFAM" id="SSF48264">
    <property type="entry name" value="Cytochrome P450"/>
    <property type="match status" value="1"/>
</dbReference>
<accession>A0A0A2KLD9</accession>
<comment type="similarity">
    <text evidence="2">Belongs to the cytochrome P450 family.</text>
</comment>
<dbReference type="GeneID" id="27672890"/>
<feature type="binding site" description="axial binding residue" evidence="7">
    <location>
        <position position="442"/>
    </location>
    <ligand>
        <name>heme</name>
        <dbReference type="ChEBI" id="CHEBI:30413"/>
    </ligand>
    <ligandPart>
        <name>Fe</name>
        <dbReference type="ChEBI" id="CHEBI:18248"/>
    </ligandPart>
</feature>